<feature type="signal peptide" evidence="2">
    <location>
        <begin position="1"/>
        <end position="25"/>
    </location>
</feature>
<dbReference type="Gene3D" id="3.40.50.1980">
    <property type="entry name" value="Nitrogenase molybdenum iron protein domain"/>
    <property type="match status" value="2"/>
</dbReference>
<dbReference type="InterPro" id="IPR002491">
    <property type="entry name" value="ABC_transptr_periplasmic_BD"/>
</dbReference>
<keyword evidence="2" id="KW-0732">Signal</keyword>
<dbReference type="PANTHER" id="PTHR30535">
    <property type="entry name" value="VITAMIN B12-BINDING PROTEIN"/>
    <property type="match status" value="1"/>
</dbReference>
<dbReference type="AlphaFoldDB" id="A0AAU8HT67"/>
<dbReference type="PROSITE" id="PS51257">
    <property type="entry name" value="PROKAR_LIPOPROTEIN"/>
    <property type="match status" value="1"/>
</dbReference>
<dbReference type="PROSITE" id="PS50983">
    <property type="entry name" value="FE_B12_PBP"/>
    <property type="match status" value="1"/>
</dbReference>
<organism evidence="4">
    <name type="scientific">Proteinivorax hydrogeniformans</name>
    <dbReference type="NCBI Taxonomy" id="1826727"/>
    <lineage>
        <taxon>Bacteria</taxon>
        <taxon>Bacillati</taxon>
        <taxon>Bacillota</taxon>
        <taxon>Clostridia</taxon>
        <taxon>Eubacteriales</taxon>
        <taxon>Proteinivoracaceae</taxon>
        <taxon>Proteinivorax</taxon>
    </lineage>
</organism>
<feature type="chain" id="PRO_5043908066" evidence="2">
    <location>
        <begin position="26"/>
        <end position="378"/>
    </location>
</feature>
<dbReference type="SUPFAM" id="SSF53807">
    <property type="entry name" value="Helical backbone' metal receptor"/>
    <property type="match status" value="1"/>
</dbReference>
<dbReference type="Pfam" id="PF01497">
    <property type="entry name" value="Peripla_BP_2"/>
    <property type="match status" value="1"/>
</dbReference>
<dbReference type="InterPro" id="IPR050902">
    <property type="entry name" value="ABC_Transporter_SBP"/>
</dbReference>
<dbReference type="EMBL" id="CP159485">
    <property type="protein sequence ID" value="XCI28298.1"/>
    <property type="molecule type" value="Genomic_DNA"/>
</dbReference>
<evidence type="ECO:0000259" key="3">
    <source>
        <dbReference type="PROSITE" id="PS50983"/>
    </source>
</evidence>
<dbReference type="PANTHER" id="PTHR30535:SF34">
    <property type="entry name" value="MOLYBDATE-BINDING PROTEIN MOLA"/>
    <property type="match status" value="1"/>
</dbReference>
<name>A0AAU8HT67_9FIRM</name>
<evidence type="ECO:0000256" key="1">
    <source>
        <dbReference type="ARBA" id="ARBA00008814"/>
    </source>
</evidence>
<evidence type="ECO:0000256" key="2">
    <source>
        <dbReference type="SAM" id="SignalP"/>
    </source>
</evidence>
<sequence>MSNSMKKALTLLLTFSLFISIVGCSSEPTEGSSESIEKTSTSETRIITDVTGREVKIPVSVESIICLGSGAPRLAAYLDAMDMVVGAEEYIAQGVNIRRDYNPVHHDTLKELPFVGQGGGSGQNNGYPEEIIMAAPDVIVAGFDLEAADELQAQTGIPVVSVRHGTGLAPESFYKATRVFGDVIGAEKRAEMILDYVDSMLADLHKRTSDVSDSDKQRAYAGAVTWNGRRGFSGTYSEFGIFDAINAINVAEDKSIESFYEVDLEKILIWDPDVIFLDPGNMDLVNDEYAQNPSYFDSLQAVQEGKVYTMPAFNNAGTNFTYAFINAYYAGTVLFPEQFSDVDIDDKAKEILTTFLGENTYELMNEGGLYYGQITIGE</sequence>
<evidence type="ECO:0000313" key="4">
    <source>
        <dbReference type="EMBL" id="XCI28298.1"/>
    </source>
</evidence>
<comment type="similarity">
    <text evidence="1">Belongs to the bacterial solute-binding protein 8 family.</text>
</comment>
<reference evidence="4" key="2">
    <citation type="submission" date="2024-06" db="EMBL/GenBank/DDBJ databases">
        <authorList>
            <person name="Petrova K.O."/>
            <person name="Toshchakov S.V."/>
            <person name="Boltjanskaja Y.V."/>
            <person name="Kevbrin V.V."/>
        </authorList>
    </citation>
    <scope>NUCLEOTIDE SEQUENCE</scope>
    <source>
        <strain evidence="4">Z-710</strain>
    </source>
</reference>
<dbReference type="RefSeq" id="WP_353892868.1">
    <property type="nucleotide sequence ID" value="NZ_CP159485.1"/>
</dbReference>
<proteinExistence type="inferred from homology"/>
<accession>A0AAU8HT67</accession>
<protein>
    <submittedName>
        <fullName evidence="4">ABC transporter substrate-binding protein</fullName>
    </submittedName>
</protein>
<reference evidence="4" key="1">
    <citation type="journal article" date="2018" name="Antonie Van Leeuwenhoek">
        <title>Proteinivorax hydrogeniformans sp. nov., an anaerobic, haloalkaliphilic bacterium fermenting proteinaceous compounds with high hydrogen production.</title>
        <authorList>
            <person name="Boltyanskaya Y."/>
            <person name="Detkova E."/>
            <person name="Pimenov N."/>
            <person name="Kevbrin V."/>
        </authorList>
    </citation>
    <scope>NUCLEOTIDE SEQUENCE</scope>
    <source>
        <strain evidence="4">Z-710</strain>
    </source>
</reference>
<feature type="domain" description="Fe/B12 periplasmic-binding" evidence="3">
    <location>
        <begin position="63"/>
        <end position="338"/>
    </location>
</feature>
<gene>
    <name evidence="4" type="ORF">PRVXH_002251</name>
</gene>